<dbReference type="EMBL" id="GBRH01258384">
    <property type="protein sequence ID" value="JAD39511.1"/>
    <property type="molecule type" value="Transcribed_RNA"/>
</dbReference>
<dbReference type="AlphaFoldDB" id="A0A0A8ZL32"/>
<protein>
    <submittedName>
        <fullName evidence="1">Uncharacterized protein</fullName>
    </submittedName>
</protein>
<reference evidence="1" key="1">
    <citation type="submission" date="2014-09" db="EMBL/GenBank/DDBJ databases">
        <authorList>
            <person name="Magalhaes I.L.F."/>
            <person name="Oliveira U."/>
            <person name="Santos F.R."/>
            <person name="Vidigal T.H.D.A."/>
            <person name="Brescovit A.D."/>
            <person name="Santos A.J."/>
        </authorList>
    </citation>
    <scope>NUCLEOTIDE SEQUENCE</scope>
    <source>
        <tissue evidence="1">Shoot tissue taken approximately 20 cm above the soil surface</tissue>
    </source>
</reference>
<accession>A0A0A8ZL32</accession>
<name>A0A0A8ZL32_ARUDO</name>
<organism evidence="1">
    <name type="scientific">Arundo donax</name>
    <name type="common">Giant reed</name>
    <name type="synonym">Donax arundinaceus</name>
    <dbReference type="NCBI Taxonomy" id="35708"/>
    <lineage>
        <taxon>Eukaryota</taxon>
        <taxon>Viridiplantae</taxon>
        <taxon>Streptophyta</taxon>
        <taxon>Embryophyta</taxon>
        <taxon>Tracheophyta</taxon>
        <taxon>Spermatophyta</taxon>
        <taxon>Magnoliopsida</taxon>
        <taxon>Liliopsida</taxon>
        <taxon>Poales</taxon>
        <taxon>Poaceae</taxon>
        <taxon>PACMAD clade</taxon>
        <taxon>Arundinoideae</taxon>
        <taxon>Arundineae</taxon>
        <taxon>Arundo</taxon>
    </lineage>
</organism>
<reference evidence="1" key="2">
    <citation type="journal article" date="2015" name="Data Brief">
        <title>Shoot transcriptome of the giant reed, Arundo donax.</title>
        <authorList>
            <person name="Barrero R.A."/>
            <person name="Guerrero F.D."/>
            <person name="Moolhuijzen P."/>
            <person name="Goolsby J.A."/>
            <person name="Tidwell J."/>
            <person name="Bellgard S.E."/>
            <person name="Bellgard M.I."/>
        </authorList>
    </citation>
    <scope>NUCLEOTIDE SEQUENCE</scope>
    <source>
        <tissue evidence="1">Shoot tissue taken approximately 20 cm above the soil surface</tissue>
    </source>
</reference>
<sequence>MILIFECCRKMIFEFHTRLTQNFILLCHHGVAVLVAYTCSA</sequence>
<evidence type="ECO:0000313" key="1">
    <source>
        <dbReference type="EMBL" id="JAD39511.1"/>
    </source>
</evidence>
<proteinExistence type="predicted"/>